<name>A0A6J7WZD7_9CAUD</name>
<reference evidence="1" key="1">
    <citation type="submission" date="2020-05" db="EMBL/GenBank/DDBJ databases">
        <authorList>
            <person name="Chiriac C."/>
            <person name="Salcher M."/>
            <person name="Ghai R."/>
            <person name="Kavagutti S V."/>
        </authorList>
    </citation>
    <scope>NUCLEOTIDE SEQUENCE</scope>
</reference>
<dbReference type="EMBL" id="LR798316">
    <property type="protein sequence ID" value="CAB5223371.1"/>
    <property type="molecule type" value="Genomic_DNA"/>
</dbReference>
<evidence type="ECO:0000313" key="1">
    <source>
        <dbReference type="EMBL" id="CAB5223371.1"/>
    </source>
</evidence>
<protein>
    <submittedName>
        <fullName evidence="1">Uncharacterized protein</fullName>
    </submittedName>
</protein>
<accession>A0A6J7WZD7</accession>
<sequence length="668" mass="73988">MGVTSTQGFSFKLVANGTELDLFADEDILVSDNVTGLFDIGVLPSDFTRQITVPGTKVNNAFFEHVYDISVINPYLFATNVKVPCYLDFDGIYLSNGYLQLNKVNILANKFIESYEITLYGGLSSFARDVNKKFLTDLTSLQKYNHTASYDNITASWSGNLFSGSIVYPLADYGSAYQFTQGQLQTFGINTVDGALSTQNFKPAIRAKAVLDAIFEDAGYTYTSSFLGSGVLDDVYLNCNYALKYPEFAGVELEGYGKIKVGAISGSTDTLLPSNTFVTLPFYNEFSDVQNFYQNGAYRVEKTTNLQGVLNLNLNVSCSVNNMPGTFSANGTFQLQMIETGSSTAYSLGALQSYIVFFDQLQNSRGSFGIDTTYELQTQFKLYGIPAGNYYFQVRQRPNFALPTVQPTVTMDPDKTTKSYIEITQVDQAADGRIMDIPANMPYGTNGIKQIDFILGLQKKFNLIIYPNKIRANEFVIETFNDWYKRGEVKDFNRYINLDKTISVTPANNLAVNKLNFGDTLDGDYISQQFVKGANREFGKSYYVDTTNFFSQGEFNVKTTFASDPLLRIPGTGLSGSVGGVNPTITQYSAGVYNFTNINNSTAACNSGTESIEIFTEDGNLTLGQIAYLDQYGENPVTGYYYFSNTLQVYRISVSTGEILGFSRLCPR</sequence>
<proteinExistence type="predicted"/>
<gene>
    <name evidence="1" type="ORF">UFOVP385_37</name>
</gene>
<organism evidence="1">
    <name type="scientific">uncultured Caudovirales phage</name>
    <dbReference type="NCBI Taxonomy" id="2100421"/>
    <lineage>
        <taxon>Viruses</taxon>
        <taxon>Duplodnaviria</taxon>
        <taxon>Heunggongvirae</taxon>
        <taxon>Uroviricota</taxon>
        <taxon>Caudoviricetes</taxon>
        <taxon>Peduoviridae</taxon>
        <taxon>Maltschvirus</taxon>
        <taxon>Maltschvirus maltsch</taxon>
    </lineage>
</organism>